<evidence type="ECO:0000256" key="1">
    <source>
        <dbReference type="SAM" id="Phobius"/>
    </source>
</evidence>
<dbReference type="AlphaFoldDB" id="A0A9P5XRN7"/>
<keyword evidence="1" id="KW-1133">Transmembrane helix</keyword>
<gene>
    <name evidence="2" type="ORF">BDZ94DRAFT_806200</name>
</gene>
<keyword evidence="1" id="KW-0472">Membrane</keyword>
<dbReference type="EMBL" id="MU150776">
    <property type="protein sequence ID" value="KAF9455322.1"/>
    <property type="molecule type" value="Genomic_DNA"/>
</dbReference>
<protein>
    <submittedName>
        <fullName evidence="2">Uncharacterized protein</fullName>
    </submittedName>
</protein>
<comment type="caution">
    <text evidence="2">The sequence shown here is derived from an EMBL/GenBank/DDBJ whole genome shotgun (WGS) entry which is preliminary data.</text>
</comment>
<evidence type="ECO:0000313" key="3">
    <source>
        <dbReference type="Proteomes" id="UP000807353"/>
    </source>
</evidence>
<name>A0A9P5XRN7_9AGAR</name>
<organism evidence="2 3">
    <name type="scientific">Collybia nuda</name>
    <dbReference type="NCBI Taxonomy" id="64659"/>
    <lineage>
        <taxon>Eukaryota</taxon>
        <taxon>Fungi</taxon>
        <taxon>Dikarya</taxon>
        <taxon>Basidiomycota</taxon>
        <taxon>Agaricomycotina</taxon>
        <taxon>Agaricomycetes</taxon>
        <taxon>Agaricomycetidae</taxon>
        <taxon>Agaricales</taxon>
        <taxon>Tricholomatineae</taxon>
        <taxon>Clitocybaceae</taxon>
        <taxon>Collybia</taxon>
    </lineage>
</organism>
<proteinExistence type="predicted"/>
<keyword evidence="3" id="KW-1185">Reference proteome</keyword>
<feature type="transmembrane region" description="Helical" evidence="1">
    <location>
        <begin position="115"/>
        <end position="133"/>
    </location>
</feature>
<accession>A0A9P5XRN7</accession>
<sequence length="146" mass="17796">MDYLKPHRVHECSDHLNSVPFLEDSHTLISLNARLSYMNGRSYYRWMICLYQRRSMALLHYTKGHFHSTVFRDNLHRRTIYQVLQRFCDMFSDSQSEHWSDECCRYWPRLSFRRCFVPIIIILSRLSAYYLGIVPRECNYLTSRTR</sequence>
<evidence type="ECO:0000313" key="2">
    <source>
        <dbReference type="EMBL" id="KAF9455322.1"/>
    </source>
</evidence>
<keyword evidence="1" id="KW-0812">Transmembrane</keyword>
<dbReference type="OrthoDB" id="3034412at2759"/>
<reference evidence="2" key="1">
    <citation type="submission" date="2020-11" db="EMBL/GenBank/DDBJ databases">
        <authorList>
            <consortium name="DOE Joint Genome Institute"/>
            <person name="Ahrendt S."/>
            <person name="Riley R."/>
            <person name="Andreopoulos W."/>
            <person name="Labutti K."/>
            <person name="Pangilinan J."/>
            <person name="Ruiz-Duenas F.J."/>
            <person name="Barrasa J.M."/>
            <person name="Sanchez-Garcia M."/>
            <person name="Camarero S."/>
            <person name="Miyauchi S."/>
            <person name="Serrano A."/>
            <person name="Linde D."/>
            <person name="Babiker R."/>
            <person name="Drula E."/>
            <person name="Ayuso-Fernandez I."/>
            <person name="Pacheco R."/>
            <person name="Padilla G."/>
            <person name="Ferreira P."/>
            <person name="Barriuso J."/>
            <person name="Kellner H."/>
            <person name="Castanera R."/>
            <person name="Alfaro M."/>
            <person name="Ramirez L."/>
            <person name="Pisabarro A.G."/>
            <person name="Kuo A."/>
            <person name="Tritt A."/>
            <person name="Lipzen A."/>
            <person name="He G."/>
            <person name="Yan M."/>
            <person name="Ng V."/>
            <person name="Cullen D."/>
            <person name="Martin F."/>
            <person name="Rosso M.-N."/>
            <person name="Henrissat B."/>
            <person name="Hibbett D."/>
            <person name="Martinez A.T."/>
            <person name="Grigoriev I.V."/>
        </authorList>
    </citation>
    <scope>NUCLEOTIDE SEQUENCE</scope>
    <source>
        <strain evidence="2">CBS 247.69</strain>
    </source>
</reference>
<dbReference type="Proteomes" id="UP000807353">
    <property type="component" value="Unassembled WGS sequence"/>
</dbReference>